<protein>
    <recommendedName>
        <fullName evidence="3">YwqI/YxiC family protein</fullName>
    </recommendedName>
</protein>
<sequence length="88" mass="9925">MQTIKLNFDAVMQQLDDIKHALGALNLPGPSAGSLGQNQLEFTATYLEREARIHKSMTEYIQVVQKNIEDTRANVELLKKQDEAIVNK</sequence>
<dbReference type="Pfam" id="PF17279">
    <property type="entry name" value="DUF5344"/>
    <property type="match status" value="1"/>
</dbReference>
<gene>
    <name evidence="1" type="ORF">JOC77_001374</name>
</gene>
<evidence type="ECO:0000313" key="1">
    <source>
        <dbReference type="EMBL" id="MBM7691964.1"/>
    </source>
</evidence>
<dbReference type="Proteomes" id="UP000823486">
    <property type="component" value="Unassembled WGS sequence"/>
</dbReference>
<evidence type="ECO:0000313" key="2">
    <source>
        <dbReference type="Proteomes" id="UP000823486"/>
    </source>
</evidence>
<accession>A0ABS2QGL7</accession>
<dbReference type="EMBL" id="JAFBFI010000004">
    <property type="protein sequence ID" value="MBM7691964.1"/>
    <property type="molecule type" value="Genomic_DNA"/>
</dbReference>
<keyword evidence="2" id="KW-1185">Reference proteome</keyword>
<evidence type="ECO:0008006" key="3">
    <source>
        <dbReference type="Google" id="ProtNLM"/>
    </source>
</evidence>
<proteinExistence type="predicted"/>
<organism evidence="1 2">
    <name type="scientific">Peribacillus deserti</name>
    <dbReference type="NCBI Taxonomy" id="673318"/>
    <lineage>
        <taxon>Bacteria</taxon>
        <taxon>Bacillati</taxon>
        <taxon>Bacillota</taxon>
        <taxon>Bacilli</taxon>
        <taxon>Bacillales</taxon>
        <taxon>Bacillaceae</taxon>
        <taxon>Peribacillus</taxon>
    </lineage>
</organism>
<dbReference type="InterPro" id="IPR046318">
    <property type="entry name" value="DUF5344"/>
</dbReference>
<dbReference type="RefSeq" id="WP_239558631.1">
    <property type="nucleotide sequence ID" value="NZ_JAFBFI010000004.1"/>
</dbReference>
<comment type="caution">
    <text evidence="1">The sequence shown here is derived from an EMBL/GenBank/DDBJ whole genome shotgun (WGS) entry which is preliminary data.</text>
</comment>
<reference evidence="1 2" key="1">
    <citation type="submission" date="2021-01" db="EMBL/GenBank/DDBJ databases">
        <title>Genomic Encyclopedia of Type Strains, Phase IV (KMG-IV): sequencing the most valuable type-strain genomes for metagenomic binning, comparative biology and taxonomic classification.</title>
        <authorList>
            <person name="Goeker M."/>
        </authorList>
    </citation>
    <scope>NUCLEOTIDE SEQUENCE [LARGE SCALE GENOMIC DNA]</scope>
    <source>
        <strain evidence="1 2">DSM 105482</strain>
    </source>
</reference>
<name>A0ABS2QGL7_9BACI</name>